<evidence type="ECO:0000313" key="2">
    <source>
        <dbReference type="Proteomes" id="UP000244722"/>
    </source>
</evidence>
<gene>
    <name evidence="1" type="ORF">B9Z19DRAFT_1083715</name>
</gene>
<keyword evidence="2" id="KW-1185">Reference proteome</keyword>
<comment type="caution">
    <text evidence="1">The sequence shown here is derived from an EMBL/GenBank/DDBJ whole genome shotgun (WGS) entry which is preliminary data.</text>
</comment>
<dbReference type="Proteomes" id="UP000244722">
    <property type="component" value="Unassembled WGS sequence"/>
</dbReference>
<dbReference type="AlphaFoldDB" id="A0A2T6ZSY8"/>
<evidence type="ECO:0000313" key="1">
    <source>
        <dbReference type="EMBL" id="PUU78609.1"/>
    </source>
</evidence>
<dbReference type="EMBL" id="NESQ01000114">
    <property type="protein sequence ID" value="PUU78609.1"/>
    <property type="molecule type" value="Genomic_DNA"/>
</dbReference>
<name>A0A2T6ZSY8_TUBBO</name>
<reference evidence="1 2" key="1">
    <citation type="submission" date="2017-04" db="EMBL/GenBank/DDBJ databases">
        <title>Draft genome sequence of Tuber borchii Vittad., a whitish edible truffle.</title>
        <authorList>
            <consortium name="DOE Joint Genome Institute"/>
            <person name="Murat C."/>
            <person name="Kuo A."/>
            <person name="Barry K.W."/>
            <person name="Clum A."/>
            <person name="Dockter R.B."/>
            <person name="Fauchery L."/>
            <person name="Iotti M."/>
            <person name="Kohler A."/>
            <person name="Labutti K."/>
            <person name="Lindquist E.A."/>
            <person name="Lipzen A."/>
            <person name="Ohm R.A."/>
            <person name="Wang M."/>
            <person name="Grigoriev I.V."/>
            <person name="Zambonelli A."/>
            <person name="Martin F.M."/>
        </authorList>
    </citation>
    <scope>NUCLEOTIDE SEQUENCE [LARGE SCALE GENOMIC DNA]</scope>
    <source>
        <strain evidence="1 2">Tbo3840</strain>
    </source>
</reference>
<organism evidence="1 2">
    <name type="scientific">Tuber borchii</name>
    <name type="common">White truffle</name>
    <dbReference type="NCBI Taxonomy" id="42251"/>
    <lineage>
        <taxon>Eukaryota</taxon>
        <taxon>Fungi</taxon>
        <taxon>Dikarya</taxon>
        <taxon>Ascomycota</taxon>
        <taxon>Pezizomycotina</taxon>
        <taxon>Pezizomycetes</taxon>
        <taxon>Pezizales</taxon>
        <taxon>Tuberaceae</taxon>
        <taxon>Tuber</taxon>
    </lineage>
</organism>
<accession>A0A2T6ZSY8</accession>
<sequence>MFHLEPPPSLCFLLTCILLPRRCYEILITPRQAERGQATGNAQEEGKAIIRRYQNFRRTFFGSVQYVKLVSEEPVSRYITLQWYCTCTSAPPACAHRAGR</sequence>
<proteinExistence type="predicted"/>
<protein>
    <submittedName>
        <fullName evidence="1">Uncharacterized protein</fullName>
    </submittedName>
</protein>